<dbReference type="RefSeq" id="XP_019098371.1">
    <property type="nucleotide sequence ID" value="XM_019242826.1"/>
</dbReference>
<organism evidence="1 2">
    <name type="scientific">Camelina sativa</name>
    <name type="common">False flax</name>
    <name type="synonym">Myagrum sativum</name>
    <dbReference type="NCBI Taxonomy" id="90675"/>
    <lineage>
        <taxon>Eukaryota</taxon>
        <taxon>Viridiplantae</taxon>
        <taxon>Streptophyta</taxon>
        <taxon>Embryophyta</taxon>
        <taxon>Tracheophyta</taxon>
        <taxon>Spermatophyta</taxon>
        <taxon>Magnoliopsida</taxon>
        <taxon>eudicotyledons</taxon>
        <taxon>Gunneridae</taxon>
        <taxon>Pentapetalae</taxon>
        <taxon>rosids</taxon>
        <taxon>malvids</taxon>
        <taxon>Brassicales</taxon>
        <taxon>Brassicaceae</taxon>
        <taxon>Camelineae</taxon>
        <taxon>Camelina</taxon>
    </lineage>
</organism>
<evidence type="ECO:0000313" key="2">
    <source>
        <dbReference type="RefSeq" id="XP_019098371.1"/>
    </source>
</evidence>
<gene>
    <name evidence="2" type="primary">LOC109131660</name>
</gene>
<sequence>MEGSSTMMARKTWELENNIITVDQPDSTSDTVFYYDDTAQSRFQQE</sequence>
<keyword evidence="1" id="KW-1185">Reference proteome</keyword>
<reference evidence="1" key="1">
    <citation type="journal article" date="2014" name="Nat. Commun.">
        <title>The emerging biofuel crop Camelina sativa retains a highly undifferentiated hexaploid genome structure.</title>
        <authorList>
            <person name="Kagale S."/>
            <person name="Koh C."/>
            <person name="Nixon J."/>
            <person name="Bollina V."/>
            <person name="Clarke W.E."/>
            <person name="Tuteja R."/>
            <person name="Spillane C."/>
            <person name="Robinson S.J."/>
            <person name="Links M.G."/>
            <person name="Clarke C."/>
            <person name="Higgins E.E."/>
            <person name="Huebert T."/>
            <person name="Sharpe A.G."/>
            <person name="Parkin I.A."/>
        </authorList>
    </citation>
    <scope>NUCLEOTIDE SEQUENCE [LARGE SCALE GENOMIC DNA]</scope>
    <source>
        <strain evidence="1">cv. DH55</strain>
    </source>
</reference>
<protein>
    <submittedName>
        <fullName evidence="2">COP9 signalosome complex subunit 5a-like</fullName>
    </submittedName>
</protein>
<feature type="non-terminal residue" evidence="2">
    <location>
        <position position="46"/>
    </location>
</feature>
<name>A0ABM1RH83_CAMSA</name>
<dbReference type="Proteomes" id="UP000694864">
    <property type="component" value="Unplaced"/>
</dbReference>
<evidence type="ECO:0000313" key="1">
    <source>
        <dbReference type="Proteomes" id="UP000694864"/>
    </source>
</evidence>
<dbReference type="GeneID" id="109131660"/>
<reference evidence="2" key="2">
    <citation type="submission" date="2025-08" db="UniProtKB">
        <authorList>
            <consortium name="RefSeq"/>
        </authorList>
    </citation>
    <scope>IDENTIFICATION</scope>
    <source>
        <tissue evidence="2">Leaf</tissue>
    </source>
</reference>
<proteinExistence type="predicted"/>
<accession>A0ABM1RH83</accession>